<accession>A0A6C0C7U1</accession>
<dbReference type="EMBL" id="MN739359">
    <property type="protein sequence ID" value="QHT00796.1"/>
    <property type="molecule type" value="Genomic_DNA"/>
</dbReference>
<reference evidence="1" key="1">
    <citation type="journal article" date="2020" name="Nature">
        <title>Giant virus diversity and host interactions through global metagenomics.</title>
        <authorList>
            <person name="Schulz F."/>
            <person name="Roux S."/>
            <person name="Paez-Espino D."/>
            <person name="Jungbluth S."/>
            <person name="Walsh D.A."/>
            <person name="Denef V.J."/>
            <person name="McMahon K.D."/>
            <person name="Konstantinidis K.T."/>
            <person name="Eloe-Fadrosh E.A."/>
            <person name="Kyrpides N.C."/>
            <person name="Woyke T."/>
        </authorList>
    </citation>
    <scope>NUCLEOTIDE SEQUENCE</scope>
    <source>
        <strain evidence="1">GVMAG-M-3300020192-26</strain>
    </source>
</reference>
<organism evidence="1">
    <name type="scientific">viral metagenome</name>
    <dbReference type="NCBI Taxonomy" id="1070528"/>
    <lineage>
        <taxon>unclassified sequences</taxon>
        <taxon>metagenomes</taxon>
        <taxon>organismal metagenomes</taxon>
    </lineage>
</organism>
<protein>
    <submittedName>
        <fullName evidence="1">Uncharacterized protein</fullName>
    </submittedName>
</protein>
<evidence type="ECO:0000313" key="1">
    <source>
        <dbReference type="EMBL" id="QHT00796.1"/>
    </source>
</evidence>
<name>A0A6C0C7U1_9ZZZZ</name>
<proteinExistence type="predicted"/>
<dbReference type="AlphaFoldDB" id="A0A6C0C7U1"/>
<sequence length="105" mass="12240">MDEKGQTLESVKFNPLTCITGKISLTPGGIPPIQREHWPDDDKRKFINLPFDDNQRGCRELREFLEKVDAHFESKEMKEKIFGDKTKKYVYSPLTKEKSDGESNY</sequence>